<dbReference type="GeneTree" id="ENSGT00960000186959"/>
<evidence type="ECO:0000313" key="2">
    <source>
        <dbReference type="Proteomes" id="UP001501940"/>
    </source>
</evidence>
<name>A0A3Q1BYQ5_AMPOC</name>
<dbReference type="Ensembl" id="ENSAOCT00000021565.2">
    <property type="protein sequence ID" value="ENSAOCP00000013501.2"/>
    <property type="gene ID" value="ENSAOCG00000018046.2"/>
</dbReference>
<evidence type="ECO:0000313" key="1">
    <source>
        <dbReference type="Ensembl" id="ENSAOCP00000013501.2"/>
    </source>
</evidence>
<keyword evidence="2" id="KW-1185">Reference proteome</keyword>
<reference evidence="1" key="2">
    <citation type="submission" date="2025-08" db="UniProtKB">
        <authorList>
            <consortium name="Ensembl"/>
        </authorList>
    </citation>
    <scope>IDENTIFICATION</scope>
</reference>
<protein>
    <submittedName>
        <fullName evidence="1">Uncharacterized protein</fullName>
    </submittedName>
</protein>
<dbReference type="Proteomes" id="UP001501940">
    <property type="component" value="Chromosome 20"/>
</dbReference>
<dbReference type="AlphaFoldDB" id="A0A3Q1BYQ5"/>
<reference evidence="1 2" key="1">
    <citation type="submission" date="2022-01" db="EMBL/GenBank/DDBJ databases">
        <title>A chromosome-scale genome assembly of the false clownfish, Amphiprion ocellaris.</title>
        <authorList>
            <person name="Ryu T."/>
        </authorList>
    </citation>
    <scope>NUCLEOTIDE SEQUENCE [LARGE SCALE GENOMIC DNA]</scope>
</reference>
<accession>A0A3Q1BYQ5</accession>
<proteinExistence type="predicted"/>
<sequence length="136" mass="15245">MIVIQYTSCDAVLLKELNLSVNHGWLAVDANHHQGVDAGVKIDDDDGVDNFAQSISIWPVKLVEDVHCPEREATQKNKVSQRQVAQIDLCYGQSILVGYKHSQDKTVKKKPQQRYGEDIWGNDGQGHGPFCGIWRC</sequence>
<reference evidence="1" key="3">
    <citation type="submission" date="2025-09" db="UniProtKB">
        <authorList>
            <consortium name="Ensembl"/>
        </authorList>
    </citation>
    <scope>IDENTIFICATION</scope>
</reference>
<organism evidence="1 2">
    <name type="scientific">Amphiprion ocellaris</name>
    <name type="common">Clown anemonefish</name>
    <dbReference type="NCBI Taxonomy" id="80972"/>
    <lineage>
        <taxon>Eukaryota</taxon>
        <taxon>Metazoa</taxon>
        <taxon>Chordata</taxon>
        <taxon>Craniata</taxon>
        <taxon>Vertebrata</taxon>
        <taxon>Euteleostomi</taxon>
        <taxon>Actinopterygii</taxon>
        <taxon>Neopterygii</taxon>
        <taxon>Teleostei</taxon>
        <taxon>Neoteleostei</taxon>
        <taxon>Acanthomorphata</taxon>
        <taxon>Ovalentaria</taxon>
        <taxon>Pomacentridae</taxon>
        <taxon>Amphiprion</taxon>
    </lineage>
</organism>